<accession>A0ABD3QER0</accession>
<protein>
    <recommendedName>
        <fullName evidence="1">Methyltransferase domain-containing protein</fullName>
    </recommendedName>
</protein>
<dbReference type="InterPro" id="IPR026913">
    <property type="entry name" value="METTL24"/>
</dbReference>
<comment type="caution">
    <text evidence="2">The sequence shown here is derived from an EMBL/GenBank/DDBJ whole genome shotgun (WGS) entry which is preliminary data.</text>
</comment>
<dbReference type="Proteomes" id="UP001530315">
    <property type="component" value="Unassembled WGS sequence"/>
</dbReference>
<feature type="domain" description="Methyltransferase" evidence="1">
    <location>
        <begin position="120"/>
        <end position="336"/>
    </location>
</feature>
<proteinExistence type="predicted"/>
<gene>
    <name evidence="2" type="ORF">ACHAW5_005927</name>
</gene>
<dbReference type="EMBL" id="JALLAZ020000277">
    <property type="protein sequence ID" value="KAL3798905.1"/>
    <property type="molecule type" value="Genomic_DNA"/>
</dbReference>
<keyword evidence="3" id="KW-1185">Reference proteome</keyword>
<organism evidence="2 3">
    <name type="scientific">Stephanodiscus triporus</name>
    <dbReference type="NCBI Taxonomy" id="2934178"/>
    <lineage>
        <taxon>Eukaryota</taxon>
        <taxon>Sar</taxon>
        <taxon>Stramenopiles</taxon>
        <taxon>Ochrophyta</taxon>
        <taxon>Bacillariophyta</taxon>
        <taxon>Coscinodiscophyceae</taxon>
        <taxon>Thalassiosirophycidae</taxon>
        <taxon>Stephanodiscales</taxon>
        <taxon>Stephanodiscaceae</taxon>
        <taxon>Stephanodiscus</taxon>
    </lineage>
</organism>
<dbReference type="InterPro" id="IPR025714">
    <property type="entry name" value="Methyltranfer_dom"/>
</dbReference>
<dbReference type="Pfam" id="PF13383">
    <property type="entry name" value="Methyltransf_22"/>
    <property type="match status" value="1"/>
</dbReference>
<dbReference type="AlphaFoldDB" id="A0ABD3QER0"/>
<evidence type="ECO:0000313" key="2">
    <source>
        <dbReference type="EMBL" id="KAL3798905.1"/>
    </source>
</evidence>
<evidence type="ECO:0000259" key="1">
    <source>
        <dbReference type="Pfam" id="PF13383"/>
    </source>
</evidence>
<evidence type="ECO:0000313" key="3">
    <source>
        <dbReference type="Proteomes" id="UP001530315"/>
    </source>
</evidence>
<sequence length="389" mass="44107">MRDNGKGQCVGFDDEFNPFRPAKTVAEALIMGGAPPIRGYNTAKLLQAFPLKLMSKSCSPLNNSVNMMIGADLSDTPLKDATTHMKETKKAFESVDDAPSSFHQEEWYSRMLAKTSECCKHVSHFFHHFLPHLRCKNPSRFGNCGDGSKLVCLDDFSFSSQKNTERASQRNERCVVYSFGSSDDSCFETDIARRTNCEVHIFDPTSGELTDNRWKYHSYGLTGKNASITSYWDWRTQSRADCKGCQMKNLREIMLDLGHDWIDVLKVDIDGAEWRSFDFVYEEMGSLPASQIQIEMTGLDITDLSDSLAGGTFGVYKLWSRLFNDGFRIFHLEPNLGTCVKRNKDRSASFEYALWRGKDDGMWDYKRGSAVHDEPALFLRNSNERHGGG</sequence>
<dbReference type="PANTHER" id="PTHR32026">
    <property type="entry name" value="METHYLTRANSFERASE-LIKE PROTEIN 24"/>
    <property type="match status" value="1"/>
</dbReference>
<name>A0ABD3QER0_9STRA</name>
<reference evidence="2 3" key="1">
    <citation type="submission" date="2024-10" db="EMBL/GenBank/DDBJ databases">
        <title>Updated reference genomes for cyclostephanoid diatoms.</title>
        <authorList>
            <person name="Roberts W.R."/>
            <person name="Alverson A.J."/>
        </authorList>
    </citation>
    <scope>NUCLEOTIDE SEQUENCE [LARGE SCALE GENOMIC DNA]</scope>
    <source>
        <strain evidence="2 3">AJA276-08</strain>
    </source>
</reference>
<dbReference type="PANTHER" id="PTHR32026:SF10">
    <property type="entry name" value="METHYLTRANSFERASE-LIKE PROTEIN 24-RELATED"/>
    <property type="match status" value="1"/>
</dbReference>